<dbReference type="GO" id="GO:0006351">
    <property type="term" value="P:DNA-templated transcription"/>
    <property type="evidence" value="ECO:0007669"/>
    <property type="project" value="InterPro"/>
</dbReference>
<dbReference type="CDD" id="cd00067">
    <property type="entry name" value="GAL4"/>
    <property type="match status" value="1"/>
</dbReference>
<keyword evidence="4" id="KW-0238">DNA-binding</keyword>
<feature type="region of interest" description="Disordered" evidence="7">
    <location>
        <begin position="651"/>
        <end position="751"/>
    </location>
</feature>
<evidence type="ECO:0000256" key="1">
    <source>
        <dbReference type="ARBA" id="ARBA00022723"/>
    </source>
</evidence>
<dbReference type="GO" id="GO:0000981">
    <property type="term" value="F:DNA-binding transcription factor activity, RNA polymerase II-specific"/>
    <property type="evidence" value="ECO:0007669"/>
    <property type="project" value="InterPro"/>
</dbReference>
<dbReference type="GO" id="GO:0008270">
    <property type="term" value="F:zinc ion binding"/>
    <property type="evidence" value="ECO:0007669"/>
    <property type="project" value="InterPro"/>
</dbReference>
<comment type="caution">
    <text evidence="9">The sequence shown here is derived from an EMBL/GenBank/DDBJ whole genome shotgun (WGS) entry which is preliminary data.</text>
</comment>
<keyword evidence="6" id="KW-0539">Nucleus</keyword>
<organism evidence="9 10">
    <name type="scientific">Phomopsis amygdali</name>
    <name type="common">Fusicoccum amygdali</name>
    <dbReference type="NCBI Taxonomy" id="1214568"/>
    <lineage>
        <taxon>Eukaryota</taxon>
        <taxon>Fungi</taxon>
        <taxon>Dikarya</taxon>
        <taxon>Ascomycota</taxon>
        <taxon>Pezizomycotina</taxon>
        <taxon>Sordariomycetes</taxon>
        <taxon>Sordariomycetidae</taxon>
        <taxon>Diaporthales</taxon>
        <taxon>Diaporthaceae</taxon>
        <taxon>Diaporthe</taxon>
    </lineage>
</organism>
<keyword evidence="1" id="KW-0479">Metal-binding</keyword>
<protein>
    <recommendedName>
        <fullName evidence="8">Xylanolytic transcriptional activator regulatory domain-containing protein</fullName>
    </recommendedName>
</protein>
<dbReference type="InterPro" id="IPR007219">
    <property type="entry name" value="XnlR_reg_dom"/>
</dbReference>
<evidence type="ECO:0000256" key="7">
    <source>
        <dbReference type="SAM" id="MobiDB-lite"/>
    </source>
</evidence>
<dbReference type="InterPro" id="IPR001138">
    <property type="entry name" value="Zn2Cys6_DnaBD"/>
</dbReference>
<evidence type="ECO:0000259" key="8">
    <source>
        <dbReference type="Pfam" id="PF04082"/>
    </source>
</evidence>
<dbReference type="SUPFAM" id="SSF57701">
    <property type="entry name" value="Zn2/Cys6 DNA-binding domain"/>
    <property type="match status" value="1"/>
</dbReference>
<proteinExistence type="predicted"/>
<keyword evidence="2" id="KW-0862">Zinc</keyword>
<dbReference type="PANTHER" id="PTHR47171">
    <property type="entry name" value="FARA-RELATED"/>
    <property type="match status" value="1"/>
</dbReference>
<evidence type="ECO:0000256" key="2">
    <source>
        <dbReference type="ARBA" id="ARBA00022833"/>
    </source>
</evidence>
<keyword evidence="10" id="KW-1185">Reference proteome</keyword>
<dbReference type="InterPro" id="IPR052073">
    <property type="entry name" value="Amide_Lactam_Regulators"/>
</dbReference>
<dbReference type="PANTHER" id="PTHR47171:SF6">
    <property type="entry name" value="SPECIFIC TRANSCRIPTION FACTOR, PUTATIVE (AFU_ORTHOLOGUE AFUA_2G06130)-RELATED"/>
    <property type="match status" value="1"/>
</dbReference>
<dbReference type="EMBL" id="JAUJFL010000003">
    <property type="protein sequence ID" value="KAK2608174.1"/>
    <property type="molecule type" value="Genomic_DNA"/>
</dbReference>
<dbReference type="InterPro" id="IPR036864">
    <property type="entry name" value="Zn2-C6_fun-type_DNA-bd_sf"/>
</dbReference>
<dbReference type="Pfam" id="PF04082">
    <property type="entry name" value="Fungal_trans"/>
    <property type="match status" value="1"/>
</dbReference>
<name>A0AAD9SGJ4_PHOAM</name>
<reference evidence="9" key="1">
    <citation type="submission" date="2023-06" db="EMBL/GenBank/DDBJ databases">
        <authorList>
            <person name="Noh H."/>
        </authorList>
    </citation>
    <scope>NUCLEOTIDE SEQUENCE</scope>
    <source>
        <strain evidence="9">DUCC20226</strain>
    </source>
</reference>
<accession>A0AAD9SGJ4</accession>
<keyword evidence="5" id="KW-0804">Transcription</keyword>
<keyword evidence="3" id="KW-0805">Transcription regulation</keyword>
<evidence type="ECO:0000313" key="10">
    <source>
        <dbReference type="Proteomes" id="UP001265746"/>
    </source>
</evidence>
<feature type="compositionally biased region" description="Low complexity" evidence="7">
    <location>
        <begin position="714"/>
        <end position="727"/>
    </location>
</feature>
<feature type="region of interest" description="Disordered" evidence="7">
    <location>
        <begin position="134"/>
        <end position="208"/>
    </location>
</feature>
<evidence type="ECO:0000256" key="3">
    <source>
        <dbReference type="ARBA" id="ARBA00023015"/>
    </source>
</evidence>
<evidence type="ECO:0000256" key="6">
    <source>
        <dbReference type="ARBA" id="ARBA00023242"/>
    </source>
</evidence>
<sequence length="806" mass="88343">MAEPPQKRPVKFVASDQDGLPVKRRQVQQACDPCRKRKKRCSHVSDSPGPRFFADASHQKSIYAHLQSDPQQPDGSGSNRSGTLPNSPQSPEQNSGASSTREVASQLIELSTSRFVGDLSPESIFIEATSKIARDPSRRNTSDIGTWLPVRRSDDDSNVRRQSSVATQDDPAGSQSAQDGPISFRTLSGRLPPSTGSPEHLNDGPQSRVALNGALKPVPQLTCSGIRLWLIGTSVKPFSPPLTDRSNSDRGGVLRPSNISAVCPPDEDYQHLYAIYLDRFQSMWPILREADVHATRRPKCAKDIIFRQAISLATSVETCASRYLRLDSGGPILSVPDFQRPLFKALLSFLDEQVLTDRTDHIRALFLAFFYQPTRASEQDLPALIFSQAVHYSQSIGIHLVGSGVQDERSKEAETLYCALWALDRMNAAFHGRPCLLHEQDTDRVLNECIAAQKEPGFRLLLSVVTMLDKVICLYRPRSKEDDTVVLPVFESMIMDAGADKIAPWMHSSIEIFYHAISILSCRQPSSAFAPSAPAQAHLPHPNINARRSLSADRIVDSASFAMSFPTSPDRITITPFVPYALALSLSVSYRKMRYSKIPLYRLRGKTRFKEVVALLKRLGDIFTCARVNAGLGEAILQEMDKTTKELANSGAAGVANGTTPSPTDARPASRRALPAEVTLGSKRNVYVRETDKQPPGSIAATPRSTHTQTGESPLQQLPTPRLQQAPGRPSPAPLNTAPDEGVMATQQPSTSQALPATALGDMLDVDIFGHFDPGFDLNTVDAALSANLDMGFPQMWTTPWPNWPS</sequence>
<feature type="domain" description="Xylanolytic transcriptional activator regulatory" evidence="8">
    <location>
        <begin position="343"/>
        <end position="443"/>
    </location>
</feature>
<gene>
    <name evidence="9" type="ORF">N8I77_006798</name>
</gene>
<evidence type="ECO:0000313" key="9">
    <source>
        <dbReference type="EMBL" id="KAK2608174.1"/>
    </source>
</evidence>
<dbReference type="Proteomes" id="UP001265746">
    <property type="component" value="Unassembled WGS sequence"/>
</dbReference>
<evidence type="ECO:0000256" key="5">
    <source>
        <dbReference type="ARBA" id="ARBA00023163"/>
    </source>
</evidence>
<dbReference type="AlphaFoldDB" id="A0AAD9SGJ4"/>
<feature type="compositionally biased region" description="Polar residues" evidence="7">
    <location>
        <begin position="68"/>
        <end position="105"/>
    </location>
</feature>
<feature type="region of interest" description="Disordered" evidence="7">
    <location>
        <begin position="1"/>
        <end position="105"/>
    </location>
</feature>
<dbReference type="CDD" id="cd12148">
    <property type="entry name" value="fungal_TF_MHR"/>
    <property type="match status" value="1"/>
</dbReference>
<dbReference type="GO" id="GO:0003677">
    <property type="term" value="F:DNA binding"/>
    <property type="evidence" value="ECO:0007669"/>
    <property type="project" value="UniProtKB-KW"/>
</dbReference>
<evidence type="ECO:0000256" key="4">
    <source>
        <dbReference type="ARBA" id="ARBA00023125"/>
    </source>
</evidence>
<feature type="compositionally biased region" description="Polar residues" evidence="7">
    <location>
        <begin position="703"/>
        <end position="713"/>
    </location>
</feature>